<evidence type="ECO:0000313" key="3">
    <source>
        <dbReference type="Proteomes" id="UP001528673"/>
    </source>
</evidence>
<keyword evidence="1" id="KW-0812">Transmembrane</keyword>
<proteinExistence type="predicted"/>
<sequence>MKPSSKKTPIQPDWVAKTSAGALLGLALAIASSGLLSLALGTMPLPVRGQLVMWVVPPVWLGALGFVYLFASGLRAWLWLGSLNLISWGAFWALQFLHPVGP</sequence>
<evidence type="ECO:0000313" key="2">
    <source>
        <dbReference type="EMBL" id="MDD0837114.1"/>
    </source>
</evidence>
<comment type="caution">
    <text evidence="2">The sequence shown here is derived from an EMBL/GenBank/DDBJ whole genome shotgun (WGS) entry which is preliminary data.</text>
</comment>
<reference evidence="2 3" key="1">
    <citation type="submission" date="2023-02" db="EMBL/GenBank/DDBJ databases">
        <title>Bacterial whole genomic sequence of Curvibacter sp. HBC61.</title>
        <authorList>
            <person name="Le V."/>
            <person name="Ko S.-R."/>
            <person name="Ahn C.-Y."/>
            <person name="Oh H.-M."/>
        </authorList>
    </citation>
    <scope>NUCLEOTIDE SEQUENCE [LARGE SCALE GENOMIC DNA]</scope>
    <source>
        <strain evidence="2 3">HBC61</strain>
    </source>
</reference>
<feature type="transmembrane region" description="Helical" evidence="1">
    <location>
        <begin position="77"/>
        <end position="97"/>
    </location>
</feature>
<dbReference type="Proteomes" id="UP001528673">
    <property type="component" value="Unassembled WGS sequence"/>
</dbReference>
<feature type="transmembrane region" description="Helical" evidence="1">
    <location>
        <begin position="20"/>
        <end position="39"/>
    </location>
</feature>
<feature type="transmembrane region" description="Helical" evidence="1">
    <location>
        <begin position="51"/>
        <end position="71"/>
    </location>
</feature>
<keyword evidence="3" id="KW-1185">Reference proteome</keyword>
<keyword evidence="1" id="KW-1133">Transmembrane helix</keyword>
<accession>A0ABT5MUU1</accession>
<gene>
    <name evidence="2" type="ORF">PSQ40_00875</name>
</gene>
<evidence type="ECO:0000256" key="1">
    <source>
        <dbReference type="SAM" id="Phobius"/>
    </source>
</evidence>
<organism evidence="2 3">
    <name type="scientific">Curvibacter cyanobacteriorum</name>
    <dbReference type="NCBI Taxonomy" id="3026422"/>
    <lineage>
        <taxon>Bacteria</taxon>
        <taxon>Pseudomonadati</taxon>
        <taxon>Pseudomonadota</taxon>
        <taxon>Betaproteobacteria</taxon>
        <taxon>Burkholderiales</taxon>
        <taxon>Comamonadaceae</taxon>
        <taxon>Curvibacter</taxon>
    </lineage>
</organism>
<dbReference type="RefSeq" id="WP_273947986.1">
    <property type="nucleotide sequence ID" value="NZ_JAQSIP010000001.1"/>
</dbReference>
<keyword evidence="1" id="KW-0472">Membrane</keyword>
<name>A0ABT5MUU1_9BURK</name>
<dbReference type="EMBL" id="JAQSIP010000001">
    <property type="protein sequence ID" value="MDD0837114.1"/>
    <property type="molecule type" value="Genomic_DNA"/>
</dbReference>
<protein>
    <submittedName>
        <fullName evidence="2">Uncharacterized protein</fullName>
    </submittedName>
</protein>